<gene>
    <name evidence="2" type="primary">gspH</name>
    <name evidence="2" type="ORF">GCM10007207_21980</name>
</gene>
<keyword evidence="3" id="KW-1185">Reference proteome</keyword>
<keyword evidence="1" id="KW-0472">Membrane</keyword>
<keyword evidence="1" id="KW-1133">Transmembrane helix</keyword>
<organism evidence="2 3">
    <name type="scientific">Asaia siamensis</name>
    <dbReference type="NCBI Taxonomy" id="110479"/>
    <lineage>
        <taxon>Bacteria</taxon>
        <taxon>Pseudomonadati</taxon>
        <taxon>Pseudomonadota</taxon>
        <taxon>Alphaproteobacteria</taxon>
        <taxon>Acetobacterales</taxon>
        <taxon>Acetobacteraceae</taxon>
        <taxon>Asaia</taxon>
    </lineage>
</organism>
<dbReference type="InterPro" id="IPR045584">
    <property type="entry name" value="Pilin-like"/>
</dbReference>
<dbReference type="InterPro" id="IPR012902">
    <property type="entry name" value="N_methyl_site"/>
</dbReference>
<reference evidence="3" key="1">
    <citation type="journal article" date="2019" name="Int. J. Syst. Evol. Microbiol.">
        <title>The Global Catalogue of Microorganisms (GCM) 10K type strain sequencing project: providing services to taxonomists for standard genome sequencing and annotation.</title>
        <authorList>
            <consortium name="The Broad Institute Genomics Platform"/>
            <consortium name="The Broad Institute Genome Sequencing Center for Infectious Disease"/>
            <person name="Wu L."/>
            <person name="Ma J."/>
        </authorList>
    </citation>
    <scope>NUCLEOTIDE SEQUENCE [LARGE SCALE GENOMIC DNA]</scope>
    <source>
        <strain evidence="3">CCM 7132</strain>
    </source>
</reference>
<comment type="caution">
    <text evidence="2">The sequence shown here is derived from an EMBL/GenBank/DDBJ whole genome shotgun (WGS) entry which is preliminary data.</text>
</comment>
<accession>A0ABQ1M7G7</accession>
<dbReference type="EMBL" id="BMCH01000005">
    <property type="protein sequence ID" value="GGC35988.1"/>
    <property type="molecule type" value="Genomic_DNA"/>
</dbReference>
<dbReference type="NCBIfam" id="TIGR02532">
    <property type="entry name" value="IV_pilin_GFxxxE"/>
    <property type="match status" value="1"/>
</dbReference>
<sequence length="140" mass="14709">MHSRDHAQSGFTLLEMLVVLAIMAALGALLVAHGPSHSARLELRGAARELASGLREAHMRALYSGQTQIFSIDPARQNYGVIGTVPHALPKIGYLPVTSSHFVFYADGSAAGPVVTLVDGPNRIALGVNWLTGAVEARGG</sequence>
<feature type="transmembrane region" description="Helical" evidence="1">
    <location>
        <begin position="12"/>
        <end position="32"/>
    </location>
</feature>
<dbReference type="PROSITE" id="PS00409">
    <property type="entry name" value="PROKAR_NTER_METHYL"/>
    <property type="match status" value="1"/>
</dbReference>
<proteinExistence type="predicted"/>
<protein>
    <submittedName>
        <fullName evidence="2">General secretion pathway protein GspH</fullName>
    </submittedName>
</protein>
<keyword evidence="1" id="KW-0812">Transmembrane</keyword>
<evidence type="ECO:0000256" key="1">
    <source>
        <dbReference type="SAM" id="Phobius"/>
    </source>
</evidence>
<evidence type="ECO:0000313" key="2">
    <source>
        <dbReference type="EMBL" id="GGC35988.1"/>
    </source>
</evidence>
<dbReference type="RefSeq" id="WP_188426810.1">
    <property type="nucleotide sequence ID" value="NZ_BMCH01000005.1"/>
</dbReference>
<dbReference type="Pfam" id="PF07963">
    <property type="entry name" value="N_methyl"/>
    <property type="match status" value="1"/>
</dbReference>
<dbReference type="Proteomes" id="UP000637769">
    <property type="component" value="Unassembled WGS sequence"/>
</dbReference>
<dbReference type="SUPFAM" id="SSF54523">
    <property type="entry name" value="Pili subunits"/>
    <property type="match status" value="1"/>
</dbReference>
<name>A0ABQ1M7G7_9PROT</name>
<evidence type="ECO:0000313" key="3">
    <source>
        <dbReference type="Proteomes" id="UP000637769"/>
    </source>
</evidence>